<dbReference type="NCBIfam" id="TIGR00166">
    <property type="entry name" value="S6"/>
    <property type="match status" value="1"/>
</dbReference>
<dbReference type="Gene3D" id="3.30.70.60">
    <property type="match status" value="1"/>
</dbReference>
<sequence>MQAYEVMYIIRPDLDDEASKANVQRFEEIVNANGGTDLKVDIWGKRRLAYEVKKFNEGVYVLMNFNGEARTVDELERLMKISDAVIRFMTTKKE</sequence>
<evidence type="ECO:0000256" key="6">
    <source>
        <dbReference type="ARBA" id="ARBA00035104"/>
    </source>
</evidence>
<dbReference type="GO" id="GO:0006412">
    <property type="term" value="P:translation"/>
    <property type="evidence" value="ECO:0007669"/>
    <property type="project" value="UniProtKB-UniRule"/>
</dbReference>
<reference evidence="9 10" key="1">
    <citation type="submission" date="2019-12" db="EMBL/GenBank/DDBJ databases">
        <title>Sequence classification of anaerobic respiratory reductive dehalogenases: First we see many, then we see few.</title>
        <authorList>
            <person name="Molenda O."/>
            <person name="Puentes Jacome L.A."/>
            <person name="Cao X."/>
            <person name="Nesbo C.L."/>
            <person name="Tang S."/>
            <person name="Morson N."/>
            <person name="Patron J."/>
            <person name="Lomheim L."/>
            <person name="Wishart D.S."/>
            <person name="Edwards E.A."/>
        </authorList>
    </citation>
    <scope>NUCLEOTIDE SEQUENCE [LARGE SCALE GENOMIC DNA]</scope>
    <source>
        <strain evidence="9 10">12DCA</strain>
    </source>
</reference>
<keyword evidence="3 8" id="KW-0694">RNA-binding</keyword>
<proteinExistence type="inferred from homology"/>
<evidence type="ECO:0000256" key="2">
    <source>
        <dbReference type="ARBA" id="ARBA00022730"/>
    </source>
</evidence>
<dbReference type="EMBL" id="CP046996">
    <property type="protein sequence ID" value="QHA01806.1"/>
    <property type="molecule type" value="Genomic_DNA"/>
</dbReference>
<dbReference type="InterPro" id="IPR014717">
    <property type="entry name" value="Transl_elong_EF1B/ribsomal_bS6"/>
</dbReference>
<evidence type="ECO:0000256" key="8">
    <source>
        <dbReference type="HAMAP-Rule" id="MF_00360"/>
    </source>
</evidence>
<evidence type="ECO:0000256" key="1">
    <source>
        <dbReference type="ARBA" id="ARBA00009512"/>
    </source>
</evidence>
<evidence type="ECO:0000313" key="9">
    <source>
        <dbReference type="EMBL" id="QHA01806.1"/>
    </source>
</evidence>
<dbReference type="GO" id="GO:0005737">
    <property type="term" value="C:cytoplasm"/>
    <property type="evidence" value="ECO:0007669"/>
    <property type="project" value="UniProtKB-ARBA"/>
</dbReference>
<dbReference type="PANTHER" id="PTHR21011">
    <property type="entry name" value="MITOCHONDRIAL 28S RIBOSOMAL PROTEIN S6"/>
    <property type="match status" value="1"/>
</dbReference>
<name>A0A857DPB0_9FIRM</name>
<keyword evidence="4 8" id="KW-0689">Ribosomal protein</keyword>
<evidence type="ECO:0000256" key="3">
    <source>
        <dbReference type="ARBA" id="ARBA00022884"/>
    </source>
</evidence>
<dbReference type="HAMAP" id="MF_00360">
    <property type="entry name" value="Ribosomal_bS6"/>
    <property type="match status" value="1"/>
</dbReference>
<dbReference type="PANTHER" id="PTHR21011:SF1">
    <property type="entry name" value="SMALL RIBOSOMAL SUBUNIT PROTEIN BS6M"/>
    <property type="match status" value="1"/>
</dbReference>
<evidence type="ECO:0000256" key="5">
    <source>
        <dbReference type="ARBA" id="ARBA00023274"/>
    </source>
</evidence>
<organism evidence="9 10">
    <name type="scientific">Dehalobacter restrictus</name>
    <dbReference type="NCBI Taxonomy" id="55583"/>
    <lineage>
        <taxon>Bacteria</taxon>
        <taxon>Bacillati</taxon>
        <taxon>Bacillota</taxon>
        <taxon>Clostridia</taxon>
        <taxon>Eubacteriales</taxon>
        <taxon>Desulfitobacteriaceae</taxon>
        <taxon>Dehalobacter</taxon>
    </lineage>
</organism>
<keyword evidence="5 8" id="KW-0687">Ribonucleoprotein</keyword>
<comment type="similarity">
    <text evidence="1 8">Belongs to the bacterial ribosomal protein bS6 family.</text>
</comment>
<evidence type="ECO:0000313" key="10">
    <source>
        <dbReference type="Proteomes" id="UP000430508"/>
    </source>
</evidence>
<dbReference type="InterPro" id="IPR000529">
    <property type="entry name" value="Ribosomal_bS6"/>
</dbReference>
<dbReference type="GO" id="GO:0070181">
    <property type="term" value="F:small ribosomal subunit rRNA binding"/>
    <property type="evidence" value="ECO:0007669"/>
    <property type="project" value="TreeGrafter"/>
</dbReference>
<protein>
    <recommendedName>
        <fullName evidence="7 8">Small ribosomal subunit protein bS6</fullName>
    </recommendedName>
</protein>
<comment type="function">
    <text evidence="6 8">Binds together with bS18 to 16S ribosomal RNA.</text>
</comment>
<dbReference type="RefSeq" id="WP_015044998.1">
    <property type="nucleotide sequence ID" value="NZ_CP046996.1"/>
</dbReference>
<dbReference type="AlphaFoldDB" id="A0A857DPB0"/>
<dbReference type="InterPro" id="IPR020814">
    <property type="entry name" value="Ribosomal_S6_plastid/chlpt"/>
</dbReference>
<dbReference type="Proteomes" id="UP000430508">
    <property type="component" value="Chromosome"/>
</dbReference>
<dbReference type="Pfam" id="PF01250">
    <property type="entry name" value="Ribosomal_S6"/>
    <property type="match status" value="1"/>
</dbReference>
<dbReference type="GO" id="GO:1990904">
    <property type="term" value="C:ribonucleoprotein complex"/>
    <property type="evidence" value="ECO:0007669"/>
    <property type="project" value="UniProtKB-KW"/>
</dbReference>
<dbReference type="FunFam" id="3.30.70.60:FF:000002">
    <property type="entry name" value="30S ribosomal protein S6"/>
    <property type="match status" value="1"/>
</dbReference>
<dbReference type="CDD" id="cd00473">
    <property type="entry name" value="bS6"/>
    <property type="match status" value="1"/>
</dbReference>
<dbReference type="GO" id="GO:0003735">
    <property type="term" value="F:structural constituent of ribosome"/>
    <property type="evidence" value="ECO:0007669"/>
    <property type="project" value="InterPro"/>
</dbReference>
<evidence type="ECO:0000256" key="7">
    <source>
        <dbReference type="ARBA" id="ARBA00035294"/>
    </source>
</evidence>
<evidence type="ECO:0000256" key="4">
    <source>
        <dbReference type="ARBA" id="ARBA00022980"/>
    </source>
</evidence>
<gene>
    <name evidence="8" type="primary">rpsF</name>
    <name evidence="9" type="ORF">GQ588_14765</name>
</gene>
<keyword evidence="2 8" id="KW-0699">rRNA-binding</keyword>
<dbReference type="InterPro" id="IPR035980">
    <property type="entry name" value="Ribosomal_bS6_sf"/>
</dbReference>
<dbReference type="SUPFAM" id="SSF54995">
    <property type="entry name" value="Ribosomal protein S6"/>
    <property type="match status" value="1"/>
</dbReference>
<dbReference type="GO" id="GO:0005840">
    <property type="term" value="C:ribosome"/>
    <property type="evidence" value="ECO:0007669"/>
    <property type="project" value="UniProtKB-KW"/>
</dbReference>
<accession>A0A857DPB0</accession>